<dbReference type="EMBL" id="PZJG01000001">
    <property type="protein sequence ID" value="RAK50396.1"/>
    <property type="molecule type" value="Genomic_DNA"/>
</dbReference>
<dbReference type="Gene3D" id="1.20.1250.20">
    <property type="entry name" value="MFS general substrate transporter like domains"/>
    <property type="match status" value="1"/>
</dbReference>
<name>A0A328A7X2_9STAP</name>
<dbReference type="PANTHER" id="PTHR23513">
    <property type="entry name" value="INTEGRAL MEMBRANE EFFLUX PROTEIN-RELATED"/>
    <property type="match status" value="1"/>
</dbReference>
<dbReference type="PANTHER" id="PTHR23513:SF19">
    <property type="entry name" value="MAJOR FACILITATOR SUPERFAMILY (MFS) PROFILE DOMAIN-CONTAINING PROTEIN"/>
    <property type="match status" value="1"/>
</dbReference>
<evidence type="ECO:0000256" key="5">
    <source>
        <dbReference type="ARBA" id="ARBA00023136"/>
    </source>
</evidence>
<evidence type="ECO:0000256" key="2">
    <source>
        <dbReference type="ARBA" id="ARBA00022475"/>
    </source>
</evidence>
<proteinExistence type="predicted"/>
<dbReference type="InterPro" id="IPR036259">
    <property type="entry name" value="MFS_trans_sf"/>
</dbReference>
<dbReference type="SUPFAM" id="SSF103473">
    <property type="entry name" value="MFS general substrate transporter"/>
    <property type="match status" value="1"/>
</dbReference>
<organism evidence="6 7">
    <name type="scientific">Macrococcoides bohemicum</name>
    <dbReference type="NCBI Taxonomy" id="1903056"/>
    <lineage>
        <taxon>Bacteria</taxon>
        <taxon>Bacillati</taxon>
        <taxon>Bacillota</taxon>
        <taxon>Bacilli</taxon>
        <taxon>Bacillales</taxon>
        <taxon>Staphylococcaceae</taxon>
        <taxon>Macrococcoides</taxon>
    </lineage>
</organism>
<dbReference type="InterPro" id="IPR011701">
    <property type="entry name" value="MFS"/>
</dbReference>
<comment type="caution">
    <text evidence="6">The sequence shown here is derived from an EMBL/GenBank/DDBJ whole genome shotgun (WGS) entry which is preliminary data.</text>
</comment>
<accession>A0A328A7X2</accession>
<dbReference type="Proteomes" id="UP000249579">
    <property type="component" value="Unassembled WGS sequence"/>
</dbReference>
<keyword evidence="4" id="KW-1133">Transmembrane helix</keyword>
<keyword evidence="5" id="KW-0472">Membrane</keyword>
<protein>
    <submittedName>
        <fullName evidence="6">Uncharacterized protein</fullName>
    </submittedName>
</protein>
<evidence type="ECO:0000313" key="6">
    <source>
        <dbReference type="EMBL" id="RAK50396.1"/>
    </source>
</evidence>
<comment type="subcellular location">
    <subcellularLocation>
        <location evidence="1">Cell membrane</location>
        <topology evidence="1">Multi-pass membrane protein</topology>
    </subcellularLocation>
</comment>
<evidence type="ECO:0000256" key="4">
    <source>
        <dbReference type="ARBA" id="ARBA00022989"/>
    </source>
</evidence>
<keyword evidence="3" id="KW-0812">Transmembrane</keyword>
<evidence type="ECO:0000313" key="7">
    <source>
        <dbReference type="Proteomes" id="UP000249579"/>
    </source>
</evidence>
<reference evidence="6 7" key="1">
    <citation type="journal article" date="2018" name="Front. Microbiol.">
        <title>Description and Comparative Genomics of Macrococcus caseolyticus subsp. hominis subsp. nov., Macrococcus goetzii sp. nov., Macrococcus epidermidis sp. nov., and Macrococcus bohemicus sp. nov., Novel Macrococci From Human Clinical Material With Virulence Potential and Suspected Uptake of Foreign DNA by Natural Transformation.</title>
        <authorList>
            <person name="Maslanova I."/>
            <person name="Wertheimer Z."/>
            <person name="Sedlacek I."/>
            <person name="Svec P."/>
            <person name="Indrakova A."/>
            <person name="Kovarovic V."/>
            <person name="Schumann P."/>
            <person name="Sproer C."/>
            <person name="Kralova S."/>
            <person name="Sedo O."/>
            <person name="Kristofova L."/>
            <person name="Vrbovska V."/>
            <person name="Fuzik T."/>
            <person name="Petras P."/>
            <person name="Zdrahal Z."/>
            <person name="Ruzickova V."/>
            <person name="Doskar J."/>
            <person name="Pantucek R."/>
        </authorList>
    </citation>
    <scope>NUCLEOTIDE SEQUENCE [LARGE SCALE GENOMIC DNA]</scope>
    <source>
        <strain evidence="6 7">03/115</strain>
    </source>
</reference>
<keyword evidence="2" id="KW-1003">Cell membrane</keyword>
<dbReference type="AlphaFoldDB" id="A0A328A7X2"/>
<dbReference type="Pfam" id="PF07690">
    <property type="entry name" value="MFS_1"/>
    <property type="match status" value="1"/>
</dbReference>
<dbReference type="GO" id="GO:0022857">
    <property type="term" value="F:transmembrane transporter activity"/>
    <property type="evidence" value="ECO:0007669"/>
    <property type="project" value="InterPro"/>
</dbReference>
<evidence type="ECO:0000256" key="3">
    <source>
        <dbReference type="ARBA" id="ARBA00022692"/>
    </source>
</evidence>
<gene>
    <name evidence="6" type="ORF">BHX94_02725</name>
</gene>
<dbReference type="GO" id="GO:0005886">
    <property type="term" value="C:plasma membrane"/>
    <property type="evidence" value="ECO:0007669"/>
    <property type="project" value="UniProtKB-SubCell"/>
</dbReference>
<sequence length="395" mass="45646">MWRENMSRIYYNILLIQLSFSAGFIFYNVSITYFIYQLTQSTFLASLTTFLNLIAKMISKFFIQKFTQKYTIKQILLINTSAQMIFLLLMLVFMNLKVLLIIYILTTLISFFNGMFYPLKNTLIKNVFDENEVAKVIAGISSFDQAIMFSGYIIAGWILAMTNVVFVMSITLLFFVIAFINIFMIPINKKELIELQHRTTTSIVEGYRLLFSFPVLRQLTFIEFIEALIGTIWIGAIQLAFIEEFLNEDTSWWGYFNAAYFAGTMIGAIVIYKFKKLSTLNLYTIIICQIVYVITVIIFGTIKIPVISVLLIFIMGLVFQTKDILQETLIISKIPKEHITLLTAFKSTIIEFGYLISIISIGVYAEVVPIQWVYITSGIVYMLCIYLMLKLKRLL</sequence>
<evidence type="ECO:0000256" key="1">
    <source>
        <dbReference type="ARBA" id="ARBA00004651"/>
    </source>
</evidence>